<evidence type="ECO:0000313" key="1">
    <source>
        <dbReference type="EMBL" id="KAL3564553.1"/>
    </source>
</evidence>
<accession>A0ACC4ADZ2</accession>
<organism evidence="1 2">
    <name type="scientific">Populus alba</name>
    <name type="common">White poplar</name>
    <dbReference type="NCBI Taxonomy" id="43335"/>
    <lineage>
        <taxon>Eukaryota</taxon>
        <taxon>Viridiplantae</taxon>
        <taxon>Streptophyta</taxon>
        <taxon>Embryophyta</taxon>
        <taxon>Tracheophyta</taxon>
        <taxon>Spermatophyta</taxon>
        <taxon>Magnoliopsida</taxon>
        <taxon>eudicotyledons</taxon>
        <taxon>Gunneridae</taxon>
        <taxon>Pentapetalae</taxon>
        <taxon>rosids</taxon>
        <taxon>fabids</taxon>
        <taxon>Malpighiales</taxon>
        <taxon>Salicaceae</taxon>
        <taxon>Saliceae</taxon>
        <taxon>Populus</taxon>
    </lineage>
</organism>
<sequence>MTRIQTATDFGQPGGIEVGMPRKLSESKRLRPLKERKCGVEQVAEAYMLKRDDLKFKGNLLSATGASKSECHETQRVKALRPLRKGVWCIKEQKHTLLKEAMTRNSKAIDFRQPGNRSQNAVKLSESKRYALFGRKCEC</sequence>
<comment type="caution">
    <text evidence="1">The sequence shown here is derived from an EMBL/GenBank/DDBJ whole genome shotgun (WGS) entry which is preliminary data.</text>
</comment>
<proteinExistence type="predicted"/>
<name>A0ACC4ADZ2_POPAL</name>
<dbReference type="EMBL" id="RCHU02000037">
    <property type="protein sequence ID" value="KAL3564553.1"/>
    <property type="molecule type" value="Genomic_DNA"/>
</dbReference>
<dbReference type="Proteomes" id="UP000309997">
    <property type="component" value="Unassembled WGS sequence"/>
</dbReference>
<reference evidence="1 2" key="1">
    <citation type="journal article" date="2024" name="Plant Biotechnol. J.">
        <title>Genome and CRISPR/Cas9 system of a widespread forest tree (Populus alba) in the world.</title>
        <authorList>
            <person name="Liu Y.J."/>
            <person name="Jiang P.F."/>
            <person name="Han X.M."/>
            <person name="Li X.Y."/>
            <person name="Wang H.M."/>
            <person name="Wang Y.J."/>
            <person name="Wang X.X."/>
            <person name="Zeng Q.Y."/>
        </authorList>
    </citation>
    <scope>NUCLEOTIDE SEQUENCE [LARGE SCALE GENOMIC DNA]</scope>
    <source>
        <strain evidence="2">cv. PAL-ZL1</strain>
    </source>
</reference>
<gene>
    <name evidence="1" type="ORF">D5086_033979</name>
</gene>
<protein>
    <submittedName>
        <fullName evidence="1">Uncharacterized protein</fullName>
    </submittedName>
</protein>
<evidence type="ECO:0000313" key="2">
    <source>
        <dbReference type="Proteomes" id="UP000309997"/>
    </source>
</evidence>
<keyword evidence="2" id="KW-1185">Reference proteome</keyword>